<dbReference type="eggNOG" id="ENOG503384I">
    <property type="taxonomic scope" value="Bacteria"/>
</dbReference>
<gene>
    <name evidence="2" type="ORF">MESS2_1620008</name>
</gene>
<accession>M5EN99</accession>
<protein>
    <recommendedName>
        <fullName evidence="4">Nutrient deprivation-induced protein</fullName>
    </recommendedName>
</protein>
<dbReference type="AlphaFoldDB" id="M5EN99"/>
<evidence type="ECO:0000256" key="1">
    <source>
        <dbReference type="SAM" id="MobiDB-lite"/>
    </source>
</evidence>
<name>M5EN99_9HYPH</name>
<sequence length="202" mass="21585">MLSCWRSFRFLACIECLAAITWETKMQDKPEISDIQSQIAESGRKVSETIDAAKDDLTVKAHDLASEGKEALTTQAHAVQNNLSGAIATFGGAIRAASEHLANSHHKSASRFALEAAGGLERISSSLRDKPFEDVLREVKSFGAQNPGALMGGSVLAGLALGRFIKSTSPSDEASRHEPQSGEGPSSSAFEDPQTLRQESEQ</sequence>
<evidence type="ECO:0000313" key="3">
    <source>
        <dbReference type="Proteomes" id="UP000012062"/>
    </source>
</evidence>
<dbReference type="Proteomes" id="UP000012062">
    <property type="component" value="Unassembled WGS sequence"/>
</dbReference>
<organism evidence="2 3">
    <name type="scientific">Mesorhizobium metallidurans STM 2683</name>
    <dbReference type="NCBI Taxonomy" id="1297569"/>
    <lineage>
        <taxon>Bacteria</taxon>
        <taxon>Pseudomonadati</taxon>
        <taxon>Pseudomonadota</taxon>
        <taxon>Alphaproteobacteria</taxon>
        <taxon>Hyphomicrobiales</taxon>
        <taxon>Phyllobacteriaceae</taxon>
        <taxon>Mesorhizobium</taxon>
    </lineage>
</organism>
<evidence type="ECO:0008006" key="4">
    <source>
        <dbReference type="Google" id="ProtNLM"/>
    </source>
</evidence>
<dbReference type="Gene3D" id="1.20.120.20">
    <property type="entry name" value="Apolipoprotein"/>
    <property type="match status" value="1"/>
</dbReference>
<proteinExistence type="predicted"/>
<keyword evidence="3" id="KW-1185">Reference proteome</keyword>
<feature type="region of interest" description="Disordered" evidence="1">
    <location>
        <begin position="167"/>
        <end position="202"/>
    </location>
</feature>
<dbReference type="EMBL" id="CAUM01000071">
    <property type="protein sequence ID" value="CCV05633.1"/>
    <property type="molecule type" value="Genomic_DNA"/>
</dbReference>
<reference evidence="2 3" key="1">
    <citation type="submission" date="2013-02" db="EMBL/GenBank/DDBJ databases">
        <authorList>
            <person name="Genoscope - CEA"/>
        </authorList>
    </citation>
    <scope>NUCLEOTIDE SEQUENCE [LARGE SCALE GENOMIC DNA]</scope>
    <source>
        <strain evidence="2 3">STM 2683</strain>
    </source>
</reference>
<dbReference type="STRING" id="1297569.MESS2_1620008"/>
<comment type="caution">
    <text evidence="2">The sequence shown here is derived from an EMBL/GenBank/DDBJ whole genome shotgun (WGS) entry which is preliminary data.</text>
</comment>
<evidence type="ECO:0000313" key="2">
    <source>
        <dbReference type="EMBL" id="CCV05633.1"/>
    </source>
</evidence>